<comment type="caution">
    <text evidence="1">The sequence shown here is derived from an EMBL/GenBank/DDBJ whole genome shotgun (WGS) entry which is preliminary data.</text>
</comment>
<sequence>MISFIIALFLFAACTKEKGVKEESKEENQVIVKENYIKAVFERHNNIYFYDEKNGQLQPIGESTKFKELTTLSPDKRNVAFKYFYEENNNSAEVIIYNLESKGYRTIPIKDEEMQNIVEFKWINEQQLLVVASINPSVLKYEVYDINSTEKLSSVKGLLMEVTKEQMYLYAKGDKQQNNNNLYMGDKLIYKLENAEEEVHFATITEDKKKVAFRTISYGRNNGEIKEFLYLAELDMDNLPLKKVEKIEISSNVLGNLQFDKENNLYVKGEEYVYKLENSTFVVYNEVKKEDLQPTEEQLLKFKKVLKSTFTNEFIQEYLELEEMEIFNIYWL</sequence>
<evidence type="ECO:0000313" key="1">
    <source>
        <dbReference type="EMBL" id="MPM69499.1"/>
    </source>
</evidence>
<name>A0A645BVQ4_9ZZZZ</name>
<dbReference type="SUPFAM" id="SSF69304">
    <property type="entry name" value="Tricorn protease N-terminal domain"/>
    <property type="match status" value="1"/>
</dbReference>
<accession>A0A645BVQ4</accession>
<protein>
    <submittedName>
        <fullName evidence="1">Uncharacterized protein</fullName>
    </submittedName>
</protein>
<organism evidence="1">
    <name type="scientific">bioreactor metagenome</name>
    <dbReference type="NCBI Taxonomy" id="1076179"/>
    <lineage>
        <taxon>unclassified sequences</taxon>
        <taxon>metagenomes</taxon>
        <taxon>ecological metagenomes</taxon>
    </lineage>
</organism>
<dbReference type="AlphaFoldDB" id="A0A645BVQ4"/>
<proteinExistence type="predicted"/>
<dbReference type="EMBL" id="VSSQ01022911">
    <property type="protein sequence ID" value="MPM69499.1"/>
    <property type="molecule type" value="Genomic_DNA"/>
</dbReference>
<gene>
    <name evidence="1" type="ORF">SDC9_116444</name>
</gene>
<reference evidence="1" key="1">
    <citation type="submission" date="2019-08" db="EMBL/GenBank/DDBJ databases">
        <authorList>
            <person name="Kucharzyk K."/>
            <person name="Murdoch R.W."/>
            <person name="Higgins S."/>
            <person name="Loffler F."/>
        </authorList>
    </citation>
    <scope>NUCLEOTIDE SEQUENCE</scope>
</reference>